<evidence type="ECO:0000256" key="2">
    <source>
        <dbReference type="ARBA" id="ARBA00010441"/>
    </source>
</evidence>
<dbReference type="GO" id="GO:0016020">
    <property type="term" value="C:membrane"/>
    <property type="evidence" value="ECO:0007669"/>
    <property type="project" value="UniProtKB-SubCell"/>
</dbReference>
<dbReference type="EMBL" id="JABAYA010000001">
    <property type="protein sequence ID" value="KAF7732802.1"/>
    <property type="molecule type" value="Genomic_DNA"/>
</dbReference>
<comment type="subcellular location">
    <subcellularLocation>
        <location evidence="1">Membrane</location>
    </subcellularLocation>
</comment>
<dbReference type="PANTHER" id="PTHR10414:SF77">
    <property type="entry name" value="CDP-ALCOHOL PHOSPHATIDYLTRANSFERASE FAMILY PROTEIN"/>
    <property type="match status" value="1"/>
</dbReference>
<comment type="caution">
    <text evidence="7">The sequence shown here is derived from an EMBL/GenBank/DDBJ whole genome shotgun (WGS) entry which is preliminary data.</text>
</comment>
<keyword evidence="6" id="KW-1133">Transmembrane helix</keyword>
<evidence type="ECO:0000313" key="8">
    <source>
        <dbReference type="Proteomes" id="UP000605846"/>
    </source>
</evidence>
<feature type="transmembrane region" description="Helical" evidence="6">
    <location>
        <begin position="324"/>
        <end position="342"/>
    </location>
</feature>
<feature type="transmembrane region" description="Helical" evidence="6">
    <location>
        <begin position="258"/>
        <end position="278"/>
    </location>
</feature>
<keyword evidence="4 6" id="KW-0472">Membrane</keyword>
<evidence type="ECO:0000256" key="4">
    <source>
        <dbReference type="ARBA" id="ARBA00023136"/>
    </source>
</evidence>
<dbReference type="Pfam" id="PF01066">
    <property type="entry name" value="CDP-OH_P_transf"/>
    <property type="match status" value="1"/>
</dbReference>
<feature type="transmembrane region" description="Helical" evidence="6">
    <location>
        <begin position="50"/>
        <end position="73"/>
    </location>
</feature>
<evidence type="ECO:0000256" key="5">
    <source>
        <dbReference type="RuleBase" id="RU003750"/>
    </source>
</evidence>
<proteinExistence type="inferred from homology"/>
<dbReference type="PIRSF" id="PIRSF015665">
    <property type="entry name" value="CHOPT"/>
    <property type="match status" value="1"/>
</dbReference>
<feature type="transmembrane region" description="Helical" evidence="6">
    <location>
        <begin position="144"/>
        <end position="164"/>
    </location>
</feature>
<evidence type="ECO:0000256" key="3">
    <source>
        <dbReference type="ARBA" id="ARBA00022679"/>
    </source>
</evidence>
<feature type="transmembrane region" description="Helical" evidence="6">
    <location>
        <begin position="185"/>
        <end position="204"/>
    </location>
</feature>
<keyword evidence="3 5" id="KW-0808">Transferase</keyword>
<evidence type="ECO:0000256" key="6">
    <source>
        <dbReference type="SAM" id="Phobius"/>
    </source>
</evidence>
<dbReference type="GO" id="GO:0008654">
    <property type="term" value="P:phospholipid biosynthetic process"/>
    <property type="evidence" value="ECO:0007669"/>
    <property type="project" value="InterPro"/>
</dbReference>
<dbReference type="PROSITE" id="PS00379">
    <property type="entry name" value="CDP_ALCOHOL_P_TRANSF"/>
    <property type="match status" value="1"/>
</dbReference>
<dbReference type="PANTHER" id="PTHR10414">
    <property type="entry name" value="ETHANOLAMINEPHOSPHOTRANSFERASE"/>
    <property type="match status" value="1"/>
</dbReference>
<keyword evidence="8" id="KW-1185">Reference proteome</keyword>
<evidence type="ECO:0000313" key="7">
    <source>
        <dbReference type="EMBL" id="KAF7732802.1"/>
    </source>
</evidence>
<dbReference type="OrthoDB" id="196717at2759"/>
<feature type="transmembrane region" description="Helical" evidence="6">
    <location>
        <begin position="85"/>
        <end position="101"/>
    </location>
</feature>
<evidence type="ECO:0000256" key="1">
    <source>
        <dbReference type="ARBA" id="ARBA00004370"/>
    </source>
</evidence>
<keyword evidence="6" id="KW-0812">Transmembrane</keyword>
<dbReference type="InterPro" id="IPR048254">
    <property type="entry name" value="CDP_ALCOHOL_P_TRANSF_CS"/>
</dbReference>
<dbReference type="InterPro" id="IPR043130">
    <property type="entry name" value="CDP-OH_PTrfase_TM_dom"/>
</dbReference>
<name>A0A8H7ETH8_9FUNG</name>
<comment type="similarity">
    <text evidence="2 5">Belongs to the CDP-alcohol phosphatidyltransferase class-I family.</text>
</comment>
<dbReference type="InterPro" id="IPR000462">
    <property type="entry name" value="CDP-OH_P_trans"/>
</dbReference>
<evidence type="ECO:0008006" key="9">
    <source>
        <dbReference type="Google" id="ProtNLM"/>
    </source>
</evidence>
<dbReference type="AlphaFoldDB" id="A0A8H7ETH8"/>
<dbReference type="Proteomes" id="UP000605846">
    <property type="component" value="Unassembled WGS sequence"/>
</dbReference>
<sequence>MWSLRDLDFPTQAQLENLRFYKYAAEDKSFVSRYILRHYWNWAVTLLPTWIAPNLITLIGLGFMMFNVLLIILFVPDLGPADDASWLYFSFAFGLWMYSTLDNLDGKQARRTNTSSPLGELFDHGCDALNCTFVVLLQAAALGLGHSVSTAILLVITIVGFYLSTVEEYYTGVLYLGYVNGPTEGIIVSCLAFIWSGCFGASWWQQSAQQLLPFLPANLSFADVFVWGMVFFFVVTHCPVCFYSIYQACREKSLSRTCTFTTIVYPFASYSLAVYFWLSSPYSIILKEQHMILFSLYFGLLFGLMASSIILAHLTKSDFPGFSSILASPWFMVVCVNAPAILGM</sequence>
<dbReference type="Gene3D" id="1.20.120.1760">
    <property type="match status" value="1"/>
</dbReference>
<gene>
    <name evidence="7" type="ORF">EC973_000077</name>
</gene>
<organism evidence="7 8">
    <name type="scientific">Apophysomyces ossiformis</name>
    <dbReference type="NCBI Taxonomy" id="679940"/>
    <lineage>
        <taxon>Eukaryota</taxon>
        <taxon>Fungi</taxon>
        <taxon>Fungi incertae sedis</taxon>
        <taxon>Mucoromycota</taxon>
        <taxon>Mucoromycotina</taxon>
        <taxon>Mucoromycetes</taxon>
        <taxon>Mucorales</taxon>
        <taxon>Mucorineae</taxon>
        <taxon>Mucoraceae</taxon>
        <taxon>Apophysomyces</taxon>
    </lineage>
</organism>
<feature type="transmembrane region" description="Helical" evidence="6">
    <location>
        <begin position="224"/>
        <end position="246"/>
    </location>
</feature>
<dbReference type="InterPro" id="IPR014472">
    <property type="entry name" value="CHOPT"/>
</dbReference>
<accession>A0A8H7ETH8</accession>
<feature type="transmembrane region" description="Helical" evidence="6">
    <location>
        <begin position="290"/>
        <end position="312"/>
    </location>
</feature>
<reference evidence="7" key="1">
    <citation type="submission" date="2020-01" db="EMBL/GenBank/DDBJ databases">
        <title>Genome Sequencing of Three Apophysomyces-Like Fungal Strains Confirms a Novel Fungal Genus in the Mucoromycota with divergent Burkholderia-like Endosymbiotic Bacteria.</title>
        <authorList>
            <person name="Stajich J.E."/>
            <person name="Macias A.M."/>
            <person name="Carter-House D."/>
            <person name="Lovett B."/>
            <person name="Kasson L.R."/>
            <person name="Berry K."/>
            <person name="Grigoriev I."/>
            <person name="Chang Y."/>
            <person name="Spatafora J."/>
            <person name="Kasson M.T."/>
        </authorList>
    </citation>
    <scope>NUCLEOTIDE SEQUENCE</scope>
    <source>
        <strain evidence="7">NRRL A-21654</strain>
    </source>
</reference>
<dbReference type="GO" id="GO:0016780">
    <property type="term" value="F:phosphotransferase activity, for other substituted phosphate groups"/>
    <property type="evidence" value="ECO:0007669"/>
    <property type="project" value="InterPro"/>
</dbReference>
<protein>
    <recommendedName>
        <fullName evidence="9">Choline/ethanolaminephosphotransferase</fullName>
    </recommendedName>
</protein>